<dbReference type="PRINTS" id="PR01217">
    <property type="entry name" value="PRICHEXTENSN"/>
</dbReference>
<feature type="compositionally biased region" description="Low complexity" evidence="1">
    <location>
        <begin position="340"/>
        <end position="403"/>
    </location>
</feature>
<comment type="caution">
    <text evidence="3">The sequence shown here is derived from an EMBL/GenBank/DDBJ whole genome shotgun (WGS) entry which is preliminary data.</text>
</comment>
<organism evidence="3 4">
    <name type="scientific">Gluconobacter aidae</name>
    <dbReference type="NCBI Taxonomy" id="2662454"/>
    <lineage>
        <taxon>Bacteria</taxon>
        <taxon>Pseudomonadati</taxon>
        <taxon>Pseudomonadota</taxon>
        <taxon>Alphaproteobacteria</taxon>
        <taxon>Acetobacterales</taxon>
        <taxon>Acetobacteraceae</taxon>
        <taxon>Gluconobacter</taxon>
    </lineage>
</organism>
<evidence type="ECO:0000256" key="2">
    <source>
        <dbReference type="SAM" id="SignalP"/>
    </source>
</evidence>
<proteinExistence type="predicted"/>
<feature type="region of interest" description="Disordered" evidence="1">
    <location>
        <begin position="305"/>
        <end position="449"/>
    </location>
</feature>
<protein>
    <recommendedName>
        <fullName evidence="5">Auto-transporter adhesin head GIN domain-containing protein</fullName>
    </recommendedName>
</protein>
<name>A0A7X1VNG8_9PROT</name>
<evidence type="ECO:0000313" key="4">
    <source>
        <dbReference type="Proteomes" id="UP000432209"/>
    </source>
</evidence>
<gene>
    <name evidence="3" type="ORF">GFJ39_11420</name>
</gene>
<dbReference type="Gene3D" id="2.160.20.120">
    <property type="match status" value="1"/>
</dbReference>
<feature type="compositionally biased region" description="Low complexity" evidence="1">
    <location>
        <begin position="424"/>
        <end position="438"/>
    </location>
</feature>
<feature type="compositionally biased region" description="Pro residues" evidence="1">
    <location>
        <begin position="404"/>
        <end position="423"/>
    </location>
</feature>
<evidence type="ECO:0008006" key="5">
    <source>
        <dbReference type="Google" id="ProtNLM"/>
    </source>
</evidence>
<sequence>MTRRPVFLSGRRPALLALLAGMALLTPAAHAARMTLSGEDLDLSVPCTGQVRVVVDPAMKDGATLDSSSMTQVAMHTGKEEAQSRISIATKACAPNGKLTISISPSTGLTIHDSHDTHFIITGKLASLDASLDSTTMDIEDTQSLDLNMQGASSVHIKSLERAAQIVASGTSTLTADTAQLAALSAQLTQNATMTLSGSSIDALTLVTADQASATILGHATVATVAANGTGEVNIESVSGPMVRSGKGTVRVGAPNGVIYRPTPPPPAALPVPATPVPLPSTPVQTPVRGVDAAPAVPTPVVPTPAPVPAPTAPSIPESPAVPQAPSATPSAKVAQPDNAPVTTSPVANVPAAAAPATPSTFGSASTPLTAPQTSPAAPAPQHSKTPAKPTVTPAPESTSAPSTPTPATPTPVTPTPVTPAPVAPTLANPATVTPPAAGNGSQNGSQGE</sequence>
<reference evidence="3 4" key="1">
    <citation type="submission" date="2019-10" db="EMBL/GenBank/DDBJ databases">
        <title>Gluconobacter aidae sp. nov., a novel species of acetic acid bacteria isolated in Thailand.</title>
        <authorList>
            <person name="Yukphan P."/>
            <person name="Charoenyingcharoen P."/>
            <person name="Malimas S."/>
            <person name="Muramatsu Y."/>
            <person name="Nakagawa Y."/>
            <person name="Tanasupawat S."/>
            <person name="Yamada Y."/>
        </authorList>
    </citation>
    <scope>NUCLEOTIDE SEQUENCE [LARGE SCALE GENOMIC DNA]</scope>
    <source>
        <strain evidence="3 4">AC10</strain>
    </source>
</reference>
<feature type="chain" id="PRO_5031250570" description="Auto-transporter adhesin head GIN domain-containing protein" evidence="2">
    <location>
        <begin position="32"/>
        <end position="449"/>
    </location>
</feature>
<evidence type="ECO:0000313" key="3">
    <source>
        <dbReference type="EMBL" id="MQR99793.1"/>
    </source>
</evidence>
<dbReference type="Proteomes" id="UP000432209">
    <property type="component" value="Unassembled WGS sequence"/>
</dbReference>
<dbReference type="EMBL" id="WIPH01000032">
    <property type="protein sequence ID" value="MQR99793.1"/>
    <property type="molecule type" value="Genomic_DNA"/>
</dbReference>
<dbReference type="AlphaFoldDB" id="A0A7X1VNG8"/>
<keyword evidence="2" id="KW-0732">Signal</keyword>
<feature type="signal peptide" evidence="2">
    <location>
        <begin position="1"/>
        <end position="31"/>
    </location>
</feature>
<accession>A0A7X1VNG8</accession>
<dbReference type="RefSeq" id="WP_153431443.1">
    <property type="nucleotide sequence ID" value="NZ_WIPH01000032.1"/>
</dbReference>
<evidence type="ECO:0000256" key="1">
    <source>
        <dbReference type="SAM" id="MobiDB-lite"/>
    </source>
</evidence>
<feature type="compositionally biased region" description="Polar residues" evidence="1">
    <location>
        <begin position="440"/>
        <end position="449"/>
    </location>
</feature>
<keyword evidence="4" id="KW-1185">Reference proteome</keyword>
<feature type="compositionally biased region" description="Pro residues" evidence="1">
    <location>
        <begin position="305"/>
        <end position="314"/>
    </location>
</feature>